<sequence length="26" mass="2815">GPLLAGIVFDNIGSKKLPSNIKYTLR</sequence>
<keyword evidence="2" id="KW-1185">Reference proteome</keyword>
<name>A0A8J2KL20_9HEXA</name>
<proteinExistence type="predicted"/>
<gene>
    <name evidence="1" type="ORF">AFUS01_LOCUS25695</name>
</gene>
<organism evidence="1 2">
    <name type="scientific">Allacma fusca</name>
    <dbReference type="NCBI Taxonomy" id="39272"/>
    <lineage>
        <taxon>Eukaryota</taxon>
        <taxon>Metazoa</taxon>
        <taxon>Ecdysozoa</taxon>
        <taxon>Arthropoda</taxon>
        <taxon>Hexapoda</taxon>
        <taxon>Collembola</taxon>
        <taxon>Symphypleona</taxon>
        <taxon>Sminthuridae</taxon>
        <taxon>Allacma</taxon>
    </lineage>
</organism>
<evidence type="ECO:0000313" key="2">
    <source>
        <dbReference type="Proteomes" id="UP000708208"/>
    </source>
</evidence>
<comment type="caution">
    <text evidence="1">The sequence shown here is derived from an EMBL/GenBank/DDBJ whole genome shotgun (WGS) entry which is preliminary data.</text>
</comment>
<reference evidence="1" key="1">
    <citation type="submission" date="2021-06" db="EMBL/GenBank/DDBJ databases">
        <authorList>
            <person name="Hodson N. C."/>
            <person name="Mongue J. A."/>
            <person name="Jaron S. K."/>
        </authorList>
    </citation>
    <scope>NUCLEOTIDE SEQUENCE</scope>
</reference>
<protein>
    <submittedName>
        <fullName evidence="1">Uncharacterized protein</fullName>
    </submittedName>
</protein>
<dbReference type="AlphaFoldDB" id="A0A8J2KL20"/>
<dbReference type="Proteomes" id="UP000708208">
    <property type="component" value="Unassembled WGS sequence"/>
</dbReference>
<accession>A0A8J2KL20</accession>
<evidence type="ECO:0000313" key="1">
    <source>
        <dbReference type="EMBL" id="CAG7814989.1"/>
    </source>
</evidence>
<feature type="non-terminal residue" evidence="1">
    <location>
        <position position="26"/>
    </location>
</feature>
<dbReference type="EMBL" id="CAJVCH010332958">
    <property type="protein sequence ID" value="CAG7814989.1"/>
    <property type="molecule type" value="Genomic_DNA"/>
</dbReference>
<feature type="non-terminal residue" evidence="1">
    <location>
        <position position="1"/>
    </location>
</feature>